<dbReference type="Pfam" id="PF11967">
    <property type="entry name" value="RecO_N"/>
    <property type="match status" value="1"/>
</dbReference>
<dbReference type="PANTHER" id="PTHR33991">
    <property type="entry name" value="DNA REPAIR PROTEIN RECO"/>
    <property type="match status" value="1"/>
</dbReference>
<evidence type="ECO:0000256" key="7">
    <source>
        <dbReference type="HAMAP-Rule" id="MF_00201"/>
    </source>
</evidence>
<dbReference type="EMBL" id="JQJD01000009">
    <property type="protein sequence ID" value="KGN82557.1"/>
    <property type="molecule type" value="Genomic_DNA"/>
</dbReference>
<comment type="caution">
    <text evidence="9">The sequence shown here is derived from an EMBL/GenBank/DDBJ whole genome shotgun (WGS) entry which is preliminary data.</text>
</comment>
<dbReference type="AlphaFoldDB" id="A0A0A2EXY8"/>
<dbReference type="Gene3D" id="1.20.1440.120">
    <property type="entry name" value="Recombination protein O, C-terminal domain"/>
    <property type="match status" value="1"/>
</dbReference>
<organism evidence="9 10">
    <name type="scientific">Porphyromonas cangingivalis</name>
    <dbReference type="NCBI Taxonomy" id="36874"/>
    <lineage>
        <taxon>Bacteria</taxon>
        <taxon>Pseudomonadati</taxon>
        <taxon>Bacteroidota</taxon>
        <taxon>Bacteroidia</taxon>
        <taxon>Bacteroidales</taxon>
        <taxon>Porphyromonadaceae</taxon>
        <taxon>Porphyromonas</taxon>
    </lineage>
</organism>
<reference evidence="9 10" key="1">
    <citation type="submission" date="2014-08" db="EMBL/GenBank/DDBJ databases">
        <title>Porphyromonas cangingivalis strain:COT-109_OH1386 Genome sequencing.</title>
        <authorList>
            <person name="Wallis C."/>
            <person name="Deusch O."/>
            <person name="O'Flynn C."/>
            <person name="Davis I."/>
            <person name="Jospin G."/>
            <person name="Darling A.E."/>
            <person name="Coil D.A."/>
            <person name="Alexiev A."/>
            <person name="Horsfall A."/>
            <person name="Kirkwood N."/>
            <person name="Harris S."/>
            <person name="Eisen J.A."/>
        </authorList>
    </citation>
    <scope>NUCLEOTIDE SEQUENCE [LARGE SCALE GENOMIC DNA]</scope>
    <source>
        <strain evidence="10">COT-109 OH1386</strain>
    </source>
</reference>
<dbReference type="STRING" id="36874.HQ34_07620"/>
<keyword evidence="10" id="KW-1185">Reference proteome</keyword>
<feature type="domain" description="DNA replication/recombination mediator RecO N-terminal" evidence="8">
    <location>
        <begin position="1"/>
        <end position="79"/>
    </location>
</feature>
<dbReference type="eggNOG" id="COG1381">
    <property type="taxonomic scope" value="Bacteria"/>
</dbReference>
<gene>
    <name evidence="7" type="primary">recO</name>
    <name evidence="9" type="ORF">HQ35_02055</name>
</gene>
<evidence type="ECO:0000256" key="1">
    <source>
        <dbReference type="ARBA" id="ARBA00007452"/>
    </source>
</evidence>
<dbReference type="HAMAP" id="MF_00201">
    <property type="entry name" value="RecO"/>
    <property type="match status" value="1"/>
</dbReference>
<accession>A0A0A2EXY8</accession>
<dbReference type="InterPro" id="IPR037278">
    <property type="entry name" value="ARFGAP/RecO"/>
</dbReference>
<dbReference type="Gene3D" id="2.40.50.140">
    <property type="entry name" value="Nucleic acid-binding proteins"/>
    <property type="match status" value="1"/>
</dbReference>
<dbReference type="InterPro" id="IPR042242">
    <property type="entry name" value="RecO_C"/>
</dbReference>
<comment type="function">
    <text evidence="7">Involved in DNA repair and RecF pathway recombination.</text>
</comment>
<dbReference type="PANTHER" id="PTHR33991:SF1">
    <property type="entry name" value="DNA REPAIR PROTEIN RECO"/>
    <property type="match status" value="1"/>
</dbReference>
<dbReference type="InterPro" id="IPR012340">
    <property type="entry name" value="NA-bd_OB-fold"/>
</dbReference>
<dbReference type="SUPFAM" id="SSF57863">
    <property type="entry name" value="ArfGap/RecO-like zinc finger"/>
    <property type="match status" value="1"/>
</dbReference>
<keyword evidence="5 7" id="KW-0234">DNA repair</keyword>
<dbReference type="RefSeq" id="WP_036850580.1">
    <property type="nucleotide sequence ID" value="NZ_JQJD01000009.1"/>
</dbReference>
<comment type="similarity">
    <text evidence="1 7">Belongs to the RecO family.</text>
</comment>
<dbReference type="GO" id="GO:0043590">
    <property type="term" value="C:bacterial nucleoid"/>
    <property type="evidence" value="ECO:0007669"/>
    <property type="project" value="TreeGrafter"/>
</dbReference>
<dbReference type="Proteomes" id="UP000030125">
    <property type="component" value="Unassembled WGS sequence"/>
</dbReference>
<dbReference type="InterPro" id="IPR022572">
    <property type="entry name" value="DNA_rep/recomb_RecO_N"/>
</dbReference>
<dbReference type="OrthoDB" id="9789152at2"/>
<evidence type="ECO:0000313" key="9">
    <source>
        <dbReference type="EMBL" id="KGN82557.1"/>
    </source>
</evidence>
<dbReference type="GO" id="GO:0006302">
    <property type="term" value="P:double-strand break repair"/>
    <property type="evidence" value="ECO:0007669"/>
    <property type="project" value="TreeGrafter"/>
</dbReference>
<protein>
    <recommendedName>
        <fullName evidence="2 7">DNA repair protein RecO</fullName>
    </recommendedName>
    <alternativeName>
        <fullName evidence="6 7">Recombination protein O</fullName>
    </alternativeName>
</protein>
<evidence type="ECO:0000256" key="6">
    <source>
        <dbReference type="ARBA" id="ARBA00033409"/>
    </source>
</evidence>
<dbReference type="SUPFAM" id="SSF50249">
    <property type="entry name" value="Nucleic acid-binding proteins"/>
    <property type="match status" value="1"/>
</dbReference>
<keyword evidence="4 7" id="KW-0233">DNA recombination</keyword>
<keyword evidence="3 7" id="KW-0227">DNA damage</keyword>
<sequence length="239" mass="27220">MLTDTSAVVLKAVRYSDTNCIVHTYTERFGSTSYLVSRSSGRKSGGLRALFLPLSVVQITTDHRPNKDIQRIREASILHTPMRPSVDPIANAIALFVAELLDRILRSSDCDPQLFAFVTDEIRRIEDVDARSMASFHLYFLGALSWRLGIMPDVEGYRRGDVLCCEEGRFRPAVGRHETERSEVSYLLHKMLTMPRQEGLVIDRNGRNKLLALLLQYFDHHFPGVSQLKSPRILQELFT</sequence>
<evidence type="ECO:0000256" key="3">
    <source>
        <dbReference type="ARBA" id="ARBA00022763"/>
    </source>
</evidence>
<dbReference type="GO" id="GO:0006310">
    <property type="term" value="P:DNA recombination"/>
    <property type="evidence" value="ECO:0007669"/>
    <property type="project" value="UniProtKB-UniRule"/>
</dbReference>
<dbReference type="Pfam" id="PF02565">
    <property type="entry name" value="RecO_C"/>
    <property type="match status" value="1"/>
</dbReference>
<evidence type="ECO:0000313" key="10">
    <source>
        <dbReference type="Proteomes" id="UP000030125"/>
    </source>
</evidence>
<evidence type="ECO:0000256" key="2">
    <source>
        <dbReference type="ARBA" id="ARBA00021310"/>
    </source>
</evidence>
<dbReference type="InterPro" id="IPR003717">
    <property type="entry name" value="RecO"/>
</dbReference>
<evidence type="ECO:0000259" key="8">
    <source>
        <dbReference type="Pfam" id="PF11967"/>
    </source>
</evidence>
<name>A0A0A2EXY8_PORCN</name>
<proteinExistence type="inferred from homology"/>
<evidence type="ECO:0000256" key="4">
    <source>
        <dbReference type="ARBA" id="ARBA00023172"/>
    </source>
</evidence>
<evidence type="ECO:0000256" key="5">
    <source>
        <dbReference type="ARBA" id="ARBA00023204"/>
    </source>
</evidence>